<proteinExistence type="predicted"/>
<dbReference type="EMBL" id="HBJA01138093">
    <property type="protein sequence ID" value="CAE0836154.1"/>
    <property type="molecule type" value="Transcribed_RNA"/>
</dbReference>
<dbReference type="AlphaFoldDB" id="A0A7S4LL06"/>
<reference evidence="1" key="1">
    <citation type="submission" date="2021-01" db="EMBL/GenBank/DDBJ databases">
        <authorList>
            <person name="Corre E."/>
            <person name="Pelletier E."/>
            <person name="Niang G."/>
            <person name="Scheremetjew M."/>
            <person name="Finn R."/>
            <person name="Kale V."/>
            <person name="Holt S."/>
            <person name="Cochrane G."/>
            <person name="Meng A."/>
            <person name="Brown T."/>
            <person name="Cohen L."/>
        </authorList>
    </citation>
    <scope>NUCLEOTIDE SEQUENCE</scope>
    <source>
        <strain evidence="1">CCMP1594</strain>
    </source>
</reference>
<protein>
    <submittedName>
        <fullName evidence="1">Uncharacterized protein</fullName>
    </submittedName>
</protein>
<gene>
    <name evidence="1" type="ORF">EGYM00163_LOCUS47518</name>
</gene>
<name>A0A7S4LL06_9EUGL</name>
<accession>A0A7S4LL06</accession>
<organism evidence="1">
    <name type="scientific">Eutreptiella gymnastica</name>
    <dbReference type="NCBI Taxonomy" id="73025"/>
    <lineage>
        <taxon>Eukaryota</taxon>
        <taxon>Discoba</taxon>
        <taxon>Euglenozoa</taxon>
        <taxon>Euglenida</taxon>
        <taxon>Spirocuta</taxon>
        <taxon>Euglenophyceae</taxon>
        <taxon>Eutreptiales</taxon>
        <taxon>Eutreptiaceae</taxon>
        <taxon>Eutreptiella</taxon>
    </lineage>
</organism>
<sequence length="103" mass="11691">MTHVTTKPKCKTMHTFSNMKEGSVLINQASLDLSLVWPWAFTFFNLPRTVRAASLPSLWKTGARKGMGNIFGSLMTCSSMLYGVFEHQQVLFHFLWGKQLIHA</sequence>
<evidence type="ECO:0000313" key="1">
    <source>
        <dbReference type="EMBL" id="CAE0836154.1"/>
    </source>
</evidence>